<protein>
    <submittedName>
        <fullName evidence="1">Predicted nucleic acid-binding protein, contains PIN domain</fullName>
    </submittedName>
</protein>
<proteinExistence type="predicted"/>
<dbReference type="EMBL" id="FNOW01000004">
    <property type="protein sequence ID" value="SDX47776.1"/>
    <property type="molecule type" value="Genomic_DNA"/>
</dbReference>
<dbReference type="Pfam" id="PF11848">
    <property type="entry name" value="DUF3368"/>
    <property type="match status" value="1"/>
</dbReference>
<sequence length="178" mass="19990">MAQTENLVQLQDNTVVVVADAGPLIHLDELDSIWLLADFNVVYVPEPVWLEVAYHRPGALTNPEVSLLKSKPRFIEQVSALREMYALHVGEYAALCQCFGLTHSILLTDDTAARLAAKTLEISAHGTIGLLIRAIRRHQLSGYQVIDLLKQIPERSSLHIRPALLRDIIQQTERNLRL</sequence>
<dbReference type="PANTHER" id="PTHR39550">
    <property type="entry name" value="SLL0658 PROTEIN"/>
    <property type="match status" value="1"/>
</dbReference>
<dbReference type="AlphaFoldDB" id="A0A1H3C112"/>
<organism evidence="1 2">
    <name type="scientific">Allochromatium warmingii</name>
    <name type="common">Chromatium warmingii</name>
    <dbReference type="NCBI Taxonomy" id="61595"/>
    <lineage>
        <taxon>Bacteria</taxon>
        <taxon>Pseudomonadati</taxon>
        <taxon>Pseudomonadota</taxon>
        <taxon>Gammaproteobacteria</taxon>
        <taxon>Chromatiales</taxon>
        <taxon>Chromatiaceae</taxon>
        <taxon>Allochromatium</taxon>
    </lineage>
</organism>
<dbReference type="PANTHER" id="PTHR39550:SF1">
    <property type="entry name" value="SLL0658 PROTEIN"/>
    <property type="match status" value="1"/>
</dbReference>
<keyword evidence="2" id="KW-1185">Reference proteome</keyword>
<evidence type="ECO:0000313" key="2">
    <source>
        <dbReference type="Proteomes" id="UP000198672"/>
    </source>
</evidence>
<evidence type="ECO:0000313" key="1">
    <source>
        <dbReference type="EMBL" id="SDX47776.1"/>
    </source>
</evidence>
<gene>
    <name evidence="1" type="ORF">SAMN05421644_10485</name>
</gene>
<accession>A0A1H3C112</accession>
<dbReference type="InterPro" id="IPR021799">
    <property type="entry name" value="PIN-like_prokaryotic"/>
</dbReference>
<dbReference type="STRING" id="61595.SAMN05421644_10485"/>
<dbReference type="RefSeq" id="WP_218139682.1">
    <property type="nucleotide sequence ID" value="NZ_FNOW01000004.1"/>
</dbReference>
<reference evidence="2" key="1">
    <citation type="submission" date="2016-10" db="EMBL/GenBank/DDBJ databases">
        <authorList>
            <person name="Varghese N."/>
            <person name="Submissions S."/>
        </authorList>
    </citation>
    <scope>NUCLEOTIDE SEQUENCE [LARGE SCALE GENOMIC DNA]</scope>
    <source>
        <strain evidence="2">DSM 173</strain>
    </source>
</reference>
<name>A0A1H3C112_ALLWA</name>
<dbReference type="Proteomes" id="UP000198672">
    <property type="component" value="Unassembled WGS sequence"/>
</dbReference>